<keyword evidence="2" id="KW-1185">Reference proteome</keyword>
<accession>A0AAD8FRV4</accession>
<dbReference type="Proteomes" id="UP001230051">
    <property type="component" value="Unassembled WGS sequence"/>
</dbReference>
<sequence>MAPEEHYRRMMSALNEHGSYEEQQQRLYQLANSMGVSSHAASLCCAVFACSPFRAHLHSSSNSFSWFVLAGAPPALPWGS</sequence>
<name>A0AAD8FRV4_ACIOX</name>
<reference evidence="1" key="1">
    <citation type="submission" date="2022-02" db="EMBL/GenBank/DDBJ databases">
        <title>Atlantic sturgeon de novo genome assembly.</title>
        <authorList>
            <person name="Stock M."/>
            <person name="Klopp C."/>
            <person name="Guiguen Y."/>
            <person name="Cabau C."/>
            <person name="Parinello H."/>
            <person name="Santidrian Yebra-Pimentel E."/>
            <person name="Kuhl H."/>
            <person name="Dirks R.P."/>
            <person name="Guessner J."/>
            <person name="Wuertz S."/>
            <person name="Du K."/>
            <person name="Schartl M."/>
        </authorList>
    </citation>
    <scope>NUCLEOTIDE SEQUENCE</scope>
    <source>
        <strain evidence="1">STURGEONOMICS-FGT-2020</strain>
        <tissue evidence="1">Whole blood</tissue>
    </source>
</reference>
<evidence type="ECO:0000313" key="2">
    <source>
        <dbReference type="Proteomes" id="UP001230051"/>
    </source>
</evidence>
<organism evidence="1 2">
    <name type="scientific">Acipenser oxyrinchus oxyrinchus</name>
    <dbReference type="NCBI Taxonomy" id="40147"/>
    <lineage>
        <taxon>Eukaryota</taxon>
        <taxon>Metazoa</taxon>
        <taxon>Chordata</taxon>
        <taxon>Craniata</taxon>
        <taxon>Vertebrata</taxon>
        <taxon>Euteleostomi</taxon>
        <taxon>Actinopterygii</taxon>
        <taxon>Chondrostei</taxon>
        <taxon>Acipenseriformes</taxon>
        <taxon>Acipenseridae</taxon>
        <taxon>Acipenser</taxon>
    </lineage>
</organism>
<protein>
    <submittedName>
        <fullName evidence="1">Sterile alpha motif domain-containing protein 11-like</fullName>
    </submittedName>
</protein>
<evidence type="ECO:0000313" key="1">
    <source>
        <dbReference type="EMBL" id="KAK1145480.1"/>
    </source>
</evidence>
<dbReference type="AlphaFoldDB" id="A0AAD8FRV4"/>
<comment type="caution">
    <text evidence="1">The sequence shown here is derived from an EMBL/GenBank/DDBJ whole genome shotgun (WGS) entry which is preliminary data.</text>
</comment>
<dbReference type="EMBL" id="JAGXEW010000154">
    <property type="protein sequence ID" value="KAK1145480.1"/>
    <property type="molecule type" value="Genomic_DNA"/>
</dbReference>
<proteinExistence type="predicted"/>
<gene>
    <name evidence="1" type="ORF">AOXY_G36196</name>
</gene>